<evidence type="ECO:0000313" key="1">
    <source>
        <dbReference type="EMBL" id="AEU38080.1"/>
    </source>
</evidence>
<proteinExistence type="predicted"/>
<organism evidence="1 2">
    <name type="scientific">Granulicella mallensis (strain ATCC BAA-1857 / DSM 23137 / MP5ACTX8)</name>
    <dbReference type="NCBI Taxonomy" id="682795"/>
    <lineage>
        <taxon>Bacteria</taxon>
        <taxon>Pseudomonadati</taxon>
        <taxon>Acidobacteriota</taxon>
        <taxon>Terriglobia</taxon>
        <taxon>Terriglobales</taxon>
        <taxon>Acidobacteriaceae</taxon>
        <taxon>Granulicella</taxon>
    </lineage>
</organism>
<accession>G8P0J2</accession>
<dbReference type="AlphaFoldDB" id="G8P0J2"/>
<gene>
    <name evidence="1" type="ordered locus">AciX8_3796</name>
</gene>
<evidence type="ECO:0000313" key="2">
    <source>
        <dbReference type="Proteomes" id="UP000007113"/>
    </source>
</evidence>
<dbReference type="KEGG" id="gma:AciX8_3796"/>
<reference evidence="1 2" key="1">
    <citation type="submission" date="2011-11" db="EMBL/GenBank/DDBJ databases">
        <title>Complete sequence of Granulicella mallensis MP5ACTX8.</title>
        <authorList>
            <consortium name="US DOE Joint Genome Institute"/>
            <person name="Lucas S."/>
            <person name="Copeland A."/>
            <person name="Lapidus A."/>
            <person name="Cheng J.-F."/>
            <person name="Goodwin L."/>
            <person name="Pitluck S."/>
            <person name="Peters L."/>
            <person name="Lu M."/>
            <person name="Detter J.C."/>
            <person name="Han C."/>
            <person name="Tapia R."/>
            <person name="Land M."/>
            <person name="Hauser L."/>
            <person name="Kyrpides N."/>
            <person name="Ivanova N."/>
            <person name="Mikhailova N."/>
            <person name="Pagani I."/>
            <person name="Rawat S."/>
            <person name="Mannisto M."/>
            <person name="Haggblom M."/>
            <person name="Woyke T."/>
        </authorList>
    </citation>
    <scope>NUCLEOTIDE SEQUENCE [LARGE SCALE GENOMIC DNA]</scope>
    <source>
        <strain evidence="2">ATCC BAA-1857 / DSM 23137 / MP5ACTX8</strain>
    </source>
</reference>
<keyword evidence="2" id="KW-1185">Reference proteome</keyword>
<dbReference type="Proteomes" id="UP000007113">
    <property type="component" value="Chromosome"/>
</dbReference>
<dbReference type="STRING" id="682795.AciX8_3796"/>
<dbReference type="EMBL" id="CP003130">
    <property type="protein sequence ID" value="AEU38080.1"/>
    <property type="molecule type" value="Genomic_DNA"/>
</dbReference>
<protein>
    <submittedName>
        <fullName evidence="1">Prevent-host-death protein</fullName>
    </submittedName>
</protein>
<dbReference type="HOGENOM" id="CLU_2395585_0_0_0"/>
<dbReference type="eggNOG" id="COG4118">
    <property type="taxonomic scope" value="Bacteria"/>
</dbReference>
<name>G8P0J2_GRAMM</name>
<sequence>MDKEGNLVRSVSIQELEEHTAELVAEVEAGNRLTLIRGGKTVAEIVPPATVAPIWESEEQRLNAIEEFMNILHKGYDLGGFKITDRDALYDRD</sequence>